<feature type="compositionally biased region" description="Polar residues" evidence="1">
    <location>
        <begin position="532"/>
        <end position="543"/>
    </location>
</feature>
<feature type="region of interest" description="Disordered" evidence="1">
    <location>
        <begin position="156"/>
        <end position="635"/>
    </location>
</feature>
<evidence type="ECO:0008006" key="4">
    <source>
        <dbReference type="Google" id="ProtNLM"/>
    </source>
</evidence>
<evidence type="ECO:0000256" key="1">
    <source>
        <dbReference type="SAM" id="MobiDB-lite"/>
    </source>
</evidence>
<feature type="compositionally biased region" description="Basic and acidic residues" evidence="1">
    <location>
        <begin position="932"/>
        <end position="946"/>
    </location>
</feature>
<gene>
    <name evidence="2" type="ORF">P154DRAFT_564982</name>
</gene>
<feature type="compositionally biased region" description="Acidic residues" evidence="1">
    <location>
        <begin position="1080"/>
        <end position="1095"/>
    </location>
</feature>
<sequence length="1233" mass="133402">MAAAPARMRLTVEVLPLRPENWRGPGRAPSYMFKGRKFALPVPLEHTFEGVWSQVEERYKRNYLTPDEAASFTIKKLQDAYDCDLDLGDTVSSIFEGETDPQKRMIKVVPSFVNRDFSVPFESNLRPAHAQENAQKRLLEINEQWANKRRRIELEQERDSVLGSQPYNRPVPSTEAGHSDSNLAAHADNHASRTNGDGRRSRSRSSVLYVNDTQTGQDEFQTIKEESPELGAPSMRTIPESEPETSPSPRRRFKKPAFPTSTVQFERQLARKRPSTSPQAHIETEQSSNARKTQQAEVEPDTAENGVEDLVMEHTTMGDTEDINGHSPVVSPKAASEAIPDHETSPMLRHKPLRHAYEPTPMNDGIINSSDPFLRSTRASKTYSRPLRTPKAEQNASHNGNTTKTSLKSKQGDESVSVGSHQSRASRARSFRLSEPDEILSTPEEEDVPRGGSPMHSVELLDRVRKSRLNRAGQGNQEPSVPSQEPLTSTPSTHTDTPQSTKPGALKKPSKSIFSLAGPRARNKISPIKVSNGASQGVMSASSTRKKGISPEQASRIDMLKKKLAEYDTTSSRSVQMPTQSEEPNQTVSTKSPNIVDTLRVPRIEHPPTRPTENENSASPNGSKEEVSLEKPQARQLEVAASLEITAGIDANRSIRRSTPRRTRVPLPQSTIASNSSTLSHSKSSKGSAAPKQVPKPVTSIEMDTIDPPQLPTTTSATRKEPRKSAIPLPDNVKHRVQGQMQCGSRSLSNDSTGLRGTPKQGIVSSSNGAKESTSQEGTTQGVSNTSIASRNTPVPLPKNVRGSTANGSSQLLVKEATPKTMTLEKEELKPGPRRTTFQGKAEVVQVVPTSTEPIVVSSNVSSTSYSSDGSDEDTHEKTLSIKSELPKTSQNFATSKQANLAKDKKKSLDDNEEEDVVDAEGSVSESQEPLSSDRRAEPGKIDRNKPTSKGVPWVAESWDFNGVNEQGRAQEPKAPQERGKAGTGSSDSGSKSEADDRVDAGSKSRSNSVAISNRSSPAVSHRAAVYLSHSPISEKSESEEDDEPASPTPLPAGTSVGKTTSDEDEEDDTSSSSESGTETQDEDVDEDEDAEMQDADAATLPPSSSPSVPSTAPHLSTPNMPPPSTGPTPRTSSKATLPSKPSSSQPTPAARPTYAKYPSLKQQLTSARTAAPISSKGKPIDPRVASLRKLKKGGLLDESGTDSEESSSDSSSSSGEDEVAPKRKRGGKRTKA</sequence>
<feature type="compositionally biased region" description="Polar residues" evidence="1">
    <location>
        <begin position="366"/>
        <end position="383"/>
    </location>
</feature>
<dbReference type="OrthoDB" id="6365676at2759"/>
<reference evidence="2" key="1">
    <citation type="journal article" date="2020" name="Stud. Mycol.">
        <title>101 Dothideomycetes genomes: a test case for predicting lifestyles and emergence of pathogens.</title>
        <authorList>
            <person name="Haridas S."/>
            <person name="Albert R."/>
            <person name="Binder M."/>
            <person name="Bloem J."/>
            <person name="Labutti K."/>
            <person name="Salamov A."/>
            <person name="Andreopoulos B."/>
            <person name="Baker S."/>
            <person name="Barry K."/>
            <person name="Bills G."/>
            <person name="Bluhm B."/>
            <person name="Cannon C."/>
            <person name="Castanera R."/>
            <person name="Culley D."/>
            <person name="Daum C."/>
            <person name="Ezra D."/>
            <person name="Gonzalez J."/>
            <person name="Henrissat B."/>
            <person name="Kuo A."/>
            <person name="Liang C."/>
            <person name="Lipzen A."/>
            <person name="Lutzoni F."/>
            <person name="Magnuson J."/>
            <person name="Mondo S."/>
            <person name="Nolan M."/>
            <person name="Ohm R."/>
            <person name="Pangilinan J."/>
            <person name="Park H.-J."/>
            <person name="Ramirez L."/>
            <person name="Alfaro M."/>
            <person name="Sun H."/>
            <person name="Tritt A."/>
            <person name="Yoshinaga Y."/>
            <person name="Zwiers L.-H."/>
            <person name="Turgeon B."/>
            <person name="Goodwin S."/>
            <person name="Spatafora J."/>
            <person name="Crous P."/>
            <person name="Grigoriev I."/>
        </authorList>
    </citation>
    <scope>NUCLEOTIDE SEQUENCE</scope>
    <source>
        <strain evidence="2">CBS 123094</strain>
    </source>
</reference>
<feature type="compositionally biased region" description="Polar residues" evidence="1">
    <location>
        <begin position="1135"/>
        <end position="1148"/>
    </location>
</feature>
<dbReference type="EMBL" id="ML977607">
    <property type="protein sequence ID" value="KAF1998012.1"/>
    <property type="molecule type" value="Genomic_DNA"/>
</dbReference>
<evidence type="ECO:0000313" key="2">
    <source>
        <dbReference type="EMBL" id="KAF1998012.1"/>
    </source>
</evidence>
<feature type="compositionally biased region" description="Polar residues" evidence="1">
    <location>
        <begin position="802"/>
        <end position="812"/>
    </location>
</feature>
<feature type="compositionally biased region" description="Polar residues" evidence="1">
    <location>
        <begin position="763"/>
        <end position="793"/>
    </location>
</feature>
<feature type="compositionally biased region" description="Low complexity" evidence="1">
    <location>
        <begin position="1096"/>
        <end position="1119"/>
    </location>
</feature>
<feature type="region of interest" description="Disordered" evidence="1">
    <location>
        <begin position="648"/>
        <end position="1233"/>
    </location>
</feature>
<protein>
    <recommendedName>
        <fullName evidence="4">Nucleolar protein Dnt1-like N-terminal domain-containing protein</fullName>
    </recommendedName>
</protein>
<organism evidence="2 3">
    <name type="scientific">Amniculicola lignicola CBS 123094</name>
    <dbReference type="NCBI Taxonomy" id="1392246"/>
    <lineage>
        <taxon>Eukaryota</taxon>
        <taxon>Fungi</taxon>
        <taxon>Dikarya</taxon>
        <taxon>Ascomycota</taxon>
        <taxon>Pezizomycotina</taxon>
        <taxon>Dothideomycetes</taxon>
        <taxon>Pleosporomycetidae</taxon>
        <taxon>Pleosporales</taxon>
        <taxon>Amniculicolaceae</taxon>
        <taxon>Amniculicola</taxon>
    </lineage>
</organism>
<evidence type="ECO:0000313" key="3">
    <source>
        <dbReference type="Proteomes" id="UP000799779"/>
    </source>
</evidence>
<feature type="compositionally biased region" description="Basic and acidic residues" evidence="1">
    <location>
        <begin position="623"/>
        <end position="633"/>
    </location>
</feature>
<accession>A0A6A5W8D4</accession>
<feature type="compositionally biased region" description="Low complexity" evidence="1">
    <location>
        <begin position="856"/>
        <end position="869"/>
    </location>
</feature>
<feature type="compositionally biased region" description="Basic and acidic residues" evidence="1">
    <location>
        <begin position="187"/>
        <end position="200"/>
    </location>
</feature>
<feature type="compositionally biased region" description="Basic and acidic residues" evidence="1">
    <location>
        <begin position="991"/>
        <end position="1003"/>
    </location>
</feature>
<feature type="compositionally biased region" description="Polar residues" evidence="1">
    <location>
        <begin position="211"/>
        <end position="220"/>
    </location>
</feature>
<feature type="compositionally biased region" description="Basic and acidic residues" evidence="1">
    <location>
        <begin position="969"/>
        <end position="981"/>
    </location>
</feature>
<feature type="compositionally biased region" description="Polar residues" evidence="1">
    <location>
        <begin position="739"/>
        <end position="755"/>
    </location>
</feature>
<feature type="compositionally biased region" description="Basic residues" evidence="1">
    <location>
        <begin position="1223"/>
        <end position="1233"/>
    </location>
</feature>
<feature type="compositionally biased region" description="Polar residues" evidence="1">
    <location>
        <begin position="275"/>
        <end position="296"/>
    </location>
</feature>
<feature type="compositionally biased region" description="Polar residues" evidence="1">
    <location>
        <begin position="392"/>
        <end position="409"/>
    </location>
</feature>
<feature type="compositionally biased region" description="Polar residues" evidence="1">
    <location>
        <begin position="568"/>
        <end position="595"/>
    </location>
</feature>
<proteinExistence type="predicted"/>
<name>A0A6A5W8D4_9PLEO</name>
<feature type="compositionally biased region" description="Polar residues" evidence="1">
    <location>
        <begin position="1004"/>
        <end position="1019"/>
    </location>
</feature>
<feature type="compositionally biased region" description="Low complexity" evidence="1">
    <location>
        <begin position="673"/>
        <end position="692"/>
    </location>
</feature>
<feature type="compositionally biased region" description="Basic residues" evidence="1">
    <location>
        <begin position="654"/>
        <end position="664"/>
    </location>
</feature>
<keyword evidence="3" id="KW-1185">Reference proteome</keyword>
<feature type="compositionally biased region" description="Polar residues" evidence="1">
    <location>
        <begin position="473"/>
        <end position="502"/>
    </location>
</feature>
<feature type="compositionally biased region" description="Polar residues" evidence="1">
    <location>
        <begin position="887"/>
        <end position="899"/>
    </location>
</feature>
<dbReference type="AlphaFoldDB" id="A0A6A5W8D4"/>
<dbReference type="Proteomes" id="UP000799779">
    <property type="component" value="Unassembled WGS sequence"/>
</dbReference>